<keyword evidence="3 8" id="KW-1133">Transmembrane helix</keyword>
<evidence type="ECO:0000256" key="1">
    <source>
        <dbReference type="ARBA" id="ARBA00004370"/>
    </source>
</evidence>
<dbReference type="InterPro" id="IPR004090">
    <property type="entry name" value="Chemotax_Me-accpt_rcpt"/>
</dbReference>
<evidence type="ECO:0000313" key="11">
    <source>
        <dbReference type="EMBL" id="AJE15736.1"/>
    </source>
</evidence>
<comment type="similarity">
    <text evidence="6">Belongs to the methyl-accepting chemotaxis (MCP) protein family.</text>
</comment>
<dbReference type="PRINTS" id="PR00260">
    <property type="entry name" value="CHEMTRNSDUCR"/>
</dbReference>
<dbReference type="CDD" id="cd11386">
    <property type="entry name" value="MCP_signal"/>
    <property type="match status" value="1"/>
</dbReference>
<dbReference type="GO" id="GO:0007165">
    <property type="term" value="P:signal transduction"/>
    <property type="evidence" value="ECO:0007669"/>
    <property type="project" value="UniProtKB-KW"/>
</dbReference>
<dbReference type="InterPro" id="IPR003660">
    <property type="entry name" value="HAMP_dom"/>
</dbReference>
<evidence type="ECO:0000256" key="6">
    <source>
        <dbReference type="ARBA" id="ARBA00029447"/>
    </source>
</evidence>
<dbReference type="SMART" id="SM00283">
    <property type="entry name" value="MA"/>
    <property type="match status" value="1"/>
</dbReference>
<evidence type="ECO:0000313" key="14">
    <source>
        <dbReference type="Proteomes" id="UP000182276"/>
    </source>
</evidence>
<evidence type="ECO:0000313" key="13">
    <source>
        <dbReference type="Proteomes" id="UP000031271"/>
    </source>
</evidence>
<name>A0A8D3Y2K8_9GAMM</name>
<dbReference type="Pfam" id="PF00015">
    <property type="entry name" value="MCPsignal"/>
    <property type="match status" value="1"/>
</dbReference>
<organism evidence="11 13">
    <name type="scientific">Stutzerimonas balearica DSM 6083</name>
    <dbReference type="NCBI Taxonomy" id="1123016"/>
    <lineage>
        <taxon>Bacteria</taxon>
        <taxon>Pseudomonadati</taxon>
        <taxon>Pseudomonadota</taxon>
        <taxon>Gammaproteobacteria</taxon>
        <taxon>Pseudomonadales</taxon>
        <taxon>Pseudomonadaceae</taxon>
        <taxon>Stutzerimonas</taxon>
    </lineage>
</organism>
<dbReference type="PROSITE" id="PS50885">
    <property type="entry name" value="HAMP"/>
    <property type="match status" value="1"/>
</dbReference>
<reference evidence="13" key="1">
    <citation type="submission" date="2014-03" db="EMBL/GenBank/DDBJ databases">
        <title>Complete genome of Pseudomonas balearica DSM 6083T, a sewage water isolate from an enrichment with 2-methylnaphthalene.</title>
        <authorList>
            <person name="Salva-Serra F."/>
            <person name="Jaen-Luchoro D."/>
            <person name="Busquets A."/>
            <person name="Pena A."/>
            <person name="Gomila M."/>
            <person name="Bosch R."/>
            <person name="Nogales B."/>
            <person name="Garcia-Valdes E."/>
            <person name="Lalucat J."/>
            <person name="Bennasar A."/>
        </authorList>
    </citation>
    <scope>NUCLEOTIDE SEQUENCE [LARGE SCALE GENOMIC DNA]</scope>
    <source>
        <strain evidence="13">DSM 6083</strain>
    </source>
</reference>
<dbReference type="CDD" id="cd06225">
    <property type="entry name" value="HAMP"/>
    <property type="match status" value="1"/>
</dbReference>
<reference evidence="12 14" key="2">
    <citation type="submission" date="2016-10" db="EMBL/GenBank/DDBJ databases">
        <authorList>
            <person name="Varghese N."/>
            <person name="Submissions S."/>
        </authorList>
    </citation>
    <scope>NUCLEOTIDE SEQUENCE [LARGE SCALE GENOMIC DNA]</scope>
    <source>
        <strain evidence="12 14">DSM 6083</strain>
    </source>
</reference>
<evidence type="ECO:0000256" key="5">
    <source>
        <dbReference type="ARBA" id="ARBA00023224"/>
    </source>
</evidence>
<sequence length="727" mass="80133">MPDLKSHRMHLSPAERGWLPWFGRSGKLAMGWSCWLNRGRYAGVEQIFEGIAETRVRLLQQWVAAHWEHLADTVASFGEEAIRADGASLESKRAQLPDIAELFVVDTNGCVMASTRTAQVGTRVDARALAAGLRAPFLHGPYLDPATLAMGPTTSRFHDAVTLMFYQPLQAGGQTLGCLCARVPNDVLGDLIQREAGHIYPESGDNYLFMVESRFDRAIQPGTALSRSRFEDSTFSHGENLKSGVHTRWGTVRVQAHTELELRFTDPATGQLHPGVRETIAQGENLFVSYPGYSDYRHIPVVGKGVTFQLAGSPDRWGMMCEADLEEVYRRRSLSVGLMRTYLVTVTTLFCLGTLLRTFSGLPELVLTLLEAVLLLTGASVFAAFGPRRLAARMQALTDVIRTLAEGEGNLRQRVDVQHLAHDESGELGRWLNSFVDSLDTVVGQVIHVSQHVRHDNEQMLRRSGEAGQTTREVADSVHQLLVLVEQQLGEIQQASMTAEEMKAAMDDVVARARERFETVRQGTESIRDVVSRSARSVKQLDSRMSEIDEIVGLISDITTQTNLLALNAAIEAARAGEHGRGFAVVAGEVRSLAQRTAGAAEDIRHKVESLQAETRQAVSFMEGGVQDVDSSLRLTEEASSENLHLHQTVERMFEIIKQLNERSLHYGQTIRGVDQASGEMGQTLGVLQDSAERVRHTAGKLQQLVGRFRVSAANEAPGEPRRGSFG</sequence>
<proteinExistence type="inferred from homology"/>
<keyword evidence="4 8" id="KW-0472">Membrane</keyword>
<feature type="transmembrane region" description="Helical" evidence="8">
    <location>
        <begin position="365"/>
        <end position="385"/>
    </location>
</feature>
<evidence type="ECO:0000256" key="4">
    <source>
        <dbReference type="ARBA" id="ARBA00023136"/>
    </source>
</evidence>
<evidence type="ECO:0000256" key="8">
    <source>
        <dbReference type="SAM" id="Phobius"/>
    </source>
</evidence>
<dbReference type="PANTHER" id="PTHR32089:SF112">
    <property type="entry name" value="LYSOZYME-LIKE PROTEIN-RELATED"/>
    <property type="match status" value="1"/>
</dbReference>
<dbReference type="GO" id="GO:0006935">
    <property type="term" value="P:chemotaxis"/>
    <property type="evidence" value="ECO:0007669"/>
    <property type="project" value="InterPro"/>
</dbReference>
<evidence type="ECO:0000259" key="10">
    <source>
        <dbReference type="PROSITE" id="PS50885"/>
    </source>
</evidence>
<feature type="domain" description="Methyl-accepting transducer" evidence="9">
    <location>
        <begin position="456"/>
        <end position="682"/>
    </location>
</feature>
<gene>
    <name evidence="11" type="ORF">CL52_12125</name>
    <name evidence="12" type="ORF">SAMN05660875_105337</name>
</gene>
<dbReference type="PROSITE" id="PS50111">
    <property type="entry name" value="CHEMOTAXIS_TRANSDUC_2"/>
    <property type="match status" value="1"/>
</dbReference>
<feature type="domain" description="HAMP" evidence="10">
    <location>
        <begin position="388"/>
        <end position="444"/>
    </location>
</feature>
<dbReference type="EMBL" id="CP007511">
    <property type="protein sequence ID" value="AJE15736.1"/>
    <property type="molecule type" value="Genomic_DNA"/>
</dbReference>
<dbReference type="KEGG" id="pbm:CL52_12125"/>
<feature type="transmembrane region" description="Helical" evidence="8">
    <location>
        <begin position="341"/>
        <end position="359"/>
    </location>
</feature>
<keyword evidence="14" id="KW-1185">Reference proteome</keyword>
<dbReference type="InterPro" id="IPR004089">
    <property type="entry name" value="MCPsignal_dom"/>
</dbReference>
<evidence type="ECO:0000256" key="7">
    <source>
        <dbReference type="PROSITE-ProRule" id="PRU00284"/>
    </source>
</evidence>
<dbReference type="AlphaFoldDB" id="A0A8D3Y2K8"/>
<comment type="subcellular location">
    <subcellularLocation>
        <location evidence="1">Membrane</location>
    </subcellularLocation>
</comment>
<dbReference type="PANTHER" id="PTHR32089">
    <property type="entry name" value="METHYL-ACCEPTING CHEMOTAXIS PROTEIN MCPB"/>
    <property type="match status" value="1"/>
</dbReference>
<dbReference type="SUPFAM" id="SSF58104">
    <property type="entry name" value="Methyl-accepting chemotaxis protein (MCP) signaling domain"/>
    <property type="match status" value="1"/>
</dbReference>
<keyword evidence="2 8" id="KW-0812">Transmembrane</keyword>
<dbReference type="GO" id="GO:0016020">
    <property type="term" value="C:membrane"/>
    <property type="evidence" value="ECO:0007669"/>
    <property type="project" value="UniProtKB-SubCell"/>
</dbReference>
<evidence type="ECO:0000256" key="2">
    <source>
        <dbReference type="ARBA" id="ARBA00022692"/>
    </source>
</evidence>
<evidence type="ECO:0000256" key="3">
    <source>
        <dbReference type="ARBA" id="ARBA00022989"/>
    </source>
</evidence>
<dbReference type="GO" id="GO:0004888">
    <property type="term" value="F:transmembrane signaling receptor activity"/>
    <property type="evidence" value="ECO:0007669"/>
    <property type="project" value="InterPro"/>
</dbReference>
<dbReference type="Proteomes" id="UP000182276">
    <property type="component" value="Unassembled WGS sequence"/>
</dbReference>
<accession>A0A8D3Y2K8</accession>
<dbReference type="Gene3D" id="3.30.450.20">
    <property type="entry name" value="PAS domain"/>
    <property type="match status" value="1"/>
</dbReference>
<evidence type="ECO:0000313" key="12">
    <source>
        <dbReference type="EMBL" id="SDM51686.1"/>
    </source>
</evidence>
<dbReference type="SMART" id="SM00304">
    <property type="entry name" value="HAMP"/>
    <property type="match status" value="1"/>
</dbReference>
<dbReference type="EMBL" id="FNHO01000005">
    <property type="protein sequence ID" value="SDM51686.1"/>
    <property type="molecule type" value="Genomic_DNA"/>
</dbReference>
<dbReference type="Proteomes" id="UP000031271">
    <property type="component" value="Chromosome"/>
</dbReference>
<evidence type="ECO:0000259" key="9">
    <source>
        <dbReference type="PROSITE" id="PS50111"/>
    </source>
</evidence>
<protein>
    <submittedName>
        <fullName evidence="11 12">Chemotaxis protein</fullName>
    </submittedName>
</protein>
<reference evidence="11 13" key="3">
    <citation type="journal article" name="Genome Announc.">
        <title>Complete Genome Sequence of Pseudomonas balearica DSM 6083T.</title>
        <authorList>
            <person name="Bennasar-Figueras A."/>
            <person name="Salva-Serra F."/>
            <person name="Jaen-Luchoro D."/>
            <person name="Segui C."/>
            <person name="Aliaga F."/>
            <person name="Busquets A."/>
            <person name="Gomila M."/>
            <person name="Moore E.R."/>
            <person name="Lalucat J."/>
        </authorList>
    </citation>
    <scope>NUCLEOTIDE SEQUENCE [LARGE SCALE GENOMIC DNA]</scope>
    <source>
        <strain evidence="13">DSM 6083</strain>
        <strain evidence="11">DSM6083</strain>
    </source>
</reference>
<dbReference type="Gene3D" id="1.10.287.950">
    <property type="entry name" value="Methyl-accepting chemotaxis protein"/>
    <property type="match status" value="1"/>
</dbReference>
<keyword evidence="5 7" id="KW-0807">Transducer</keyword>